<sequence length="112" mass="12016">MSLGRALTVPCFRRPLQVRGPPLAGGIFPGSVPPHCPSGGPGLRSSARLPRSRHHLGVAAILDLCCRRERHGKFSRFPPPFRFALASSYSAGVPISGPLVSFVIGQYLPVLY</sequence>
<gene>
    <name evidence="1" type="ORF">NDU88_003655</name>
</gene>
<proteinExistence type="predicted"/>
<dbReference type="AlphaFoldDB" id="A0AAV7UD30"/>
<reference evidence="1" key="1">
    <citation type="journal article" date="2022" name="bioRxiv">
        <title>Sequencing and chromosome-scale assembly of the giantPleurodeles waltlgenome.</title>
        <authorList>
            <person name="Brown T."/>
            <person name="Elewa A."/>
            <person name="Iarovenko S."/>
            <person name="Subramanian E."/>
            <person name="Araus A.J."/>
            <person name="Petzold A."/>
            <person name="Susuki M."/>
            <person name="Suzuki K.-i.T."/>
            <person name="Hayashi T."/>
            <person name="Toyoda A."/>
            <person name="Oliveira C."/>
            <person name="Osipova E."/>
            <person name="Leigh N.D."/>
            <person name="Simon A."/>
            <person name="Yun M.H."/>
        </authorList>
    </citation>
    <scope>NUCLEOTIDE SEQUENCE</scope>
    <source>
        <strain evidence="1">20211129_DDA</strain>
        <tissue evidence="1">Liver</tissue>
    </source>
</reference>
<comment type="caution">
    <text evidence="1">The sequence shown here is derived from an EMBL/GenBank/DDBJ whole genome shotgun (WGS) entry which is preliminary data.</text>
</comment>
<organism evidence="1 2">
    <name type="scientific">Pleurodeles waltl</name>
    <name type="common">Iberian ribbed newt</name>
    <dbReference type="NCBI Taxonomy" id="8319"/>
    <lineage>
        <taxon>Eukaryota</taxon>
        <taxon>Metazoa</taxon>
        <taxon>Chordata</taxon>
        <taxon>Craniata</taxon>
        <taxon>Vertebrata</taxon>
        <taxon>Euteleostomi</taxon>
        <taxon>Amphibia</taxon>
        <taxon>Batrachia</taxon>
        <taxon>Caudata</taxon>
        <taxon>Salamandroidea</taxon>
        <taxon>Salamandridae</taxon>
        <taxon>Pleurodelinae</taxon>
        <taxon>Pleurodeles</taxon>
    </lineage>
</organism>
<name>A0AAV7UD30_PLEWA</name>
<dbReference type="EMBL" id="JANPWB010000005">
    <property type="protein sequence ID" value="KAJ1186875.1"/>
    <property type="molecule type" value="Genomic_DNA"/>
</dbReference>
<keyword evidence="2" id="KW-1185">Reference proteome</keyword>
<evidence type="ECO:0000313" key="1">
    <source>
        <dbReference type="EMBL" id="KAJ1186875.1"/>
    </source>
</evidence>
<dbReference type="Proteomes" id="UP001066276">
    <property type="component" value="Chromosome 3_1"/>
</dbReference>
<evidence type="ECO:0000313" key="2">
    <source>
        <dbReference type="Proteomes" id="UP001066276"/>
    </source>
</evidence>
<accession>A0AAV7UD30</accession>
<protein>
    <submittedName>
        <fullName evidence="1">Uncharacterized protein</fullName>
    </submittedName>
</protein>